<dbReference type="OrthoDB" id="2971456at2"/>
<sequence>MNKEFRVKIGLFSSLLLCIVGLYEWIADVPVTSNTYIPIIFIVAGTIGAIGNYIKLKKINETDQ</sequence>
<proteinExistence type="predicted"/>
<protein>
    <submittedName>
        <fullName evidence="2">Uncharacterized protein</fullName>
    </submittedName>
</protein>
<reference evidence="2 3" key="1">
    <citation type="submission" date="2017-04" db="EMBL/GenBank/DDBJ databases">
        <title>The whole genome sequencing and assembly of Halobacillus mangrovi strain.</title>
        <authorList>
            <person name="Lee S.-J."/>
            <person name="Park M.-K."/>
            <person name="Kim J.-Y."/>
            <person name="Lee Y.-J."/>
            <person name="Yi H."/>
            <person name="Bahn Y.-S."/>
            <person name="Kim J.F."/>
            <person name="Lee D.-W."/>
        </authorList>
    </citation>
    <scope>NUCLEOTIDE SEQUENCE [LARGE SCALE GENOMIC DNA]</scope>
    <source>
        <strain evidence="2 3">KTB 131</strain>
    </source>
</reference>
<dbReference type="STRING" id="402384.HM131_13830"/>
<dbReference type="Proteomes" id="UP000192527">
    <property type="component" value="Chromosome"/>
</dbReference>
<feature type="transmembrane region" description="Helical" evidence="1">
    <location>
        <begin position="7"/>
        <end position="23"/>
    </location>
</feature>
<evidence type="ECO:0000313" key="3">
    <source>
        <dbReference type="Proteomes" id="UP000192527"/>
    </source>
</evidence>
<keyword evidence="1" id="KW-1133">Transmembrane helix</keyword>
<accession>A0A1W5ZX29</accession>
<dbReference type="KEGG" id="hmn:HM131_13830"/>
<evidence type="ECO:0000313" key="2">
    <source>
        <dbReference type="EMBL" id="ARI77862.1"/>
    </source>
</evidence>
<keyword evidence="1" id="KW-0812">Transmembrane</keyword>
<dbReference type="AlphaFoldDB" id="A0A1W5ZX29"/>
<dbReference type="RefSeq" id="WP_085030323.1">
    <property type="nucleotide sequence ID" value="NZ_CP020772.1"/>
</dbReference>
<dbReference type="EMBL" id="CP020772">
    <property type="protein sequence ID" value="ARI77862.1"/>
    <property type="molecule type" value="Genomic_DNA"/>
</dbReference>
<keyword evidence="3" id="KW-1185">Reference proteome</keyword>
<evidence type="ECO:0000256" key="1">
    <source>
        <dbReference type="SAM" id="Phobius"/>
    </source>
</evidence>
<feature type="transmembrane region" description="Helical" evidence="1">
    <location>
        <begin position="35"/>
        <end position="54"/>
    </location>
</feature>
<organism evidence="2 3">
    <name type="scientific">Halobacillus mangrovi</name>
    <dbReference type="NCBI Taxonomy" id="402384"/>
    <lineage>
        <taxon>Bacteria</taxon>
        <taxon>Bacillati</taxon>
        <taxon>Bacillota</taxon>
        <taxon>Bacilli</taxon>
        <taxon>Bacillales</taxon>
        <taxon>Bacillaceae</taxon>
        <taxon>Halobacillus</taxon>
    </lineage>
</organism>
<gene>
    <name evidence="2" type="ORF">HM131_13830</name>
</gene>
<name>A0A1W5ZX29_9BACI</name>
<keyword evidence="1" id="KW-0472">Membrane</keyword>